<evidence type="ECO:0000313" key="3">
    <source>
        <dbReference type="Proteomes" id="UP000729733"/>
    </source>
</evidence>
<comment type="caution">
    <text evidence="2">The sequence shown here is derived from an EMBL/GenBank/DDBJ whole genome shotgun (WGS) entry which is preliminary data.</text>
</comment>
<dbReference type="RefSeq" id="WP_229641639.1">
    <property type="nucleotide sequence ID" value="NZ_JADWDC010000046.1"/>
</dbReference>
<dbReference type="CDD" id="cd01285">
    <property type="entry name" value="nucleoside_deaminase"/>
    <property type="match status" value="1"/>
</dbReference>
<proteinExistence type="predicted"/>
<dbReference type="Pfam" id="PF00383">
    <property type="entry name" value="dCMP_cyt_deam_1"/>
    <property type="match status" value="1"/>
</dbReference>
<dbReference type="EMBL" id="JADWDC010000046">
    <property type="protein sequence ID" value="MCC0178541.1"/>
    <property type="molecule type" value="Genomic_DNA"/>
</dbReference>
<dbReference type="Proteomes" id="UP000729733">
    <property type="component" value="Unassembled WGS sequence"/>
</dbReference>
<evidence type="ECO:0000259" key="1">
    <source>
        <dbReference type="PROSITE" id="PS51747"/>
    </source>
</evidence>
<evidence type="ECO:0000313" key="2">
    <source>
        <dbReference type="EMBL" id="MCC0178541.1"/>
    </source>
</evidence>
<protein>
    <submittedName>
        <fullName evidence="2">Nucleoside deaminase</fullName>
    </submittedName>
</protein>
<dbReference type="PROSITE" id="PS51747">
    <property type="entry name" value="CYT_DCMP_DEAMINASES_2"/>
    <property type="match status" value="1"/>
</dbReference>
<dbReference type="SUPFAM" id="SSF53927">
    <property type="entry name" value="Cytidine deaminase-like"/>
    <property type="match status" value="1"/>
</dbReference>
<dbReference type="PANTHER" id="PTHR11079:SF162">
    <property type="entry name" value="RIBOFLAVIN BIOSYNTHESIS PROTEIN PYRD, CHLOROPLASTIC"/>
    <property type="match status" value="1"/>
</dbReference>
<keyword evidence="3" id="KW-1185">Reference proteome</keyword>
<dbReference type="InterPro" id="IPR016193">
    <property type="entry name" value="Cytidine_deaminase-like"/>
</dbReference>
<organism evidence="2 3">
    <name type="scientific">Waterburya agarophytonicola KI4</name>
    <dbReference type="NCBI Taxonomy" id="2874699"/>
    <lineage>
        <taxon>Bacteria</taxon>
        <taxon>Bacillati</taxon>
        <taxon>Cyanobacteriota</taxon>
        <taxon>Cyanophyceae</taxon>
        <taxon>Pleurocapsales</taxon>
        <taxon>Hyellaceae</taxon>
        <taxon>Waterburya</taxon>
        <taxon>Waterburya agarophytonicola</taxon>
    </lineage>
</organism>
<sequence>MQHSNKEQDIILSLRLRGETLLEQIKNERSEVSTWRNWLYLYEFTKVEDDPYIWLSCILALQAVSLGNYGVGAVITDVQGRVVAEGQNKLLKPYLRTDRHAEMMALDIFEDSLPNLKQVTDFSLYTSLECCPMCTVRLINTGIRRVLFAAEDPECGMVSQWNKLPPFWQQMAKRREPPQFFGRPSCNPELINAAGKIFALTESELSNIIAQR</sequence>
<reference evidence="2" key="1">
    <citation type="journal article" date="2021" name="Antonie Van Leeuwenhoek">
        <title>Draft genome and description of Waterburya agarophytonicola gen. nov. sp. nov. (Pleurocapsales, Cyanobacteria): a seaweed symbiont.</title>
        <authorList>
            <person name="Bonthond G."/>
            <person name="Shalygin S."/>
            <person name="Bayer T."/>
            <person name="Weinberger F."/>
        </authorList>
    </citation>
    <scope>NUCLEOTIDE SEQUENCE</scope>
    <source>
        <strain evidence="2">KI4</strain>
    </source>
</reference>
<dbReference type="Gene3D" id="3.40.140.10">
    <property type="entry name" value="Cytidine Deaminase, domain 2"/>
    <property type="match status" value="1"/>
</dbReference>
<dbReference type="AlphaFoldDB" id="A0A964FGW9"/>
<name>A0A964FGW9_9CYAN</name>
<gene>
    <name evidence="2" type="ORF">I4641_16320</name>
</gene>
<dbReference type="PANTHER" id="PTHR11079">
    <property type="entry name" value="CYTOSINE DEAMINASE FAMILY MEMBER"/>
    <property type="match status" value="1"/>
</dbReference>
<accession>A0A964FGW9</accession>
<dbReference type="GO" id="GO:0008835">
    <property type="term" value="F:diaminohydroxyphosphoribosylaminopyrimidine deaminase activity"/>
    <property type="evidence" value="ECO:0007669"/>
    <property type="project" value="TreeGrafter"/>
</dbReference>
<feature type="domain" description="CMP/dCMP-type deaminase" evidence="1">
    <location>
        <begin position="49"/>
        <end position="172"/>
    </location>
</feature>
<dbReference type="InterPro" id="IPR002125">
    <property type="entry name" value="CMP_dCMP_dom"/>
</dbReference>